<evidence type="ECO:0000256" key="1">
    <source>
        <dbReference type="SAM" id="MobiDB-lite"/>
    </source>
</evidence>
<accession>A0A8H6HGT3</accession>
<organism evidence="2 3">
    <name type="scientific">Ephemerocybe angulata</name>
    <dbReference type="NCBI Taxonomy" id="980116"/>
    <lineage>
        <taxon>Eukaryota</taxon>
        <taxon>Fungi</taxon>
        <taxon>Dikarya</taxon>
        <taxon>Basidiomycota</taxon>
        <taxon>Agaricomycotina</taxon>
        <taxon>Agaricomycetes</taxon>
        <taxon>Agaricomycetidae</taxon>
        <taxon>Agaricales</taxon>
        <taxon>Agaricineae</taxon>
        <taxon>Psathyrellaceae</taxon>
        <taxon>Ephemerocybe</taxon>
    </lineage>
</organism>
<proteinExistence type="predicted"/>
<protein>
    <submittedName>
        <fullName evidence="2">Uncharacterized protein</fullName>
    </submittedName>
</protein>
<dbReference type="EMBL" id="JACGCI010000089">
    <property type="protein sequence ID" value="KAF6746728.1"/>
    <property type="molecule type" value="Genomic_DNA"/>
</dbReference>
<evidence type="ECO:0000313" key="2">
    <source>
        <dbReference type="EMBL" id="KAF6746728.1"/>
    </source>
</evidence>
<feature type="region of interest" description="Disordered" evidence="1">
    <location>
        <begin position="42"/>
        <end position="62"/>
    </location>
</feature>
<evidence type="ECO:0000313" key="3">
    <source>
        <dbReference type="Proteomes" id="UP000521943"/>
    </source>
</evidence>
<dbReference type="AlphaFoldDB" id="A0A8H6HGT3"/>
<reference evidence="2 3" key="1">
    <citation type="submission" date="2020-07" db="EMBL/GenBank/DDBJ databases">
        <title>Comparative genomics of pyrophilous fungi reveals a link between fire events and developmental genes.</title>
        <authorList>
            <consortium name="DOE Joint Genome Institute"/>
            <person name="Steindorff A.S."/>
            <person name="Carver A."/>
            <person name="Calhoun S."/>
            <person name="Stillman K."/>
            <person name="Liu H."/>
            <person name="Lipzen A."/>
            <person name="Pangilinan J."/>
            <person name="Labutti K."/>
            <person name="Bruns T.D."/>
            <person name="Grigoriev I.V."/>
        </authorList>
    </citation>
    <scope>NUCLEOTIDE SEQUENCE [LARGE SCALE GENOMIC DNA]</scope>
    <source>
        <strain evidence="2 3">CBS 144469</strain>
    </source>
</reference>
<feature type="compositionally biased region" description="Acidic residues" evidence="1">
    <location>
        <begin position="125"/>
        <end position="146"/>
    </location>
</feature>
<comment type="caution">
    <text evidence="2">The sequence shown here is derived from an EMBL/GenBank/DDBJ whole genome shotgun (WGS) entry which is preliminary data.</text>
</comment>
<keyword evidence="3" id="KW-1185">Reference proteome</keyword>
<sequence>MEMGERLAKIEELVDSLPVYDEKLKGLAQAKDLRLRVIGLQTPDPDASTVQQSSLASESKPSLSRKFSFDAYFAYGPGRSTPSLASYTRYGPPSINYAESITTLESPLESEAVSEIVVEVHYTDDPEDPSGEDEGDLTSDDERFDA</sequence>
<gene>
    <name evidence="2" type="ORF">DFP72DRAFT_1076063</name>
</gene>
<dbReference type="Proteomes" id="UP000521943">
    <property type="component" value="Unassembled WGS sequence"/>
</dbReference>
<feature type="region of interest" description="Disordered" evidence="1">
    <location>
        <begin position="119"/>
        <end position="146"/>
    </location>
</feature>
<name>A0A8H6HGT3_9AGAR</name>
<feature type="compositionally biased region" description="Low complexity" evidence="1">
    <location>
        <begin position="53"/>
        <end position="62"/>
    </location>
</feature>